<keyword evidence="3" id="KW-1185">Reference proteome</keyword>
<name>A0A7J7KAN4_BUGNE</name>
<evidence type="ECO:0000313" key="3">
    <source>
        <dbReference type="Proteomes" id="UP000593567"/>
    </source>
</evidence>
<reference evidence="2" key="1">
    <citation type="submission" date="2020-06" db="EMBL/GenBank/DDBJ databases">
        <title>Draft genome of Bugula neritina, a colonial animal packing powerful symbionts and potential medicines.</title>
        <authorList>
            <person name="Rayko M."/>
        </authorList>
    </citation>
    <scope>NUCLEOTIDE SEQUENCE [LARGE SCALE GENOMIC DNA]</scope>
    <source>
        <strain evidence="2">Kwan_BN1</strain>
    </source>
</reference>
<feature type="region of interest" description="Disordered" evidence="1">
    <location>
        <begin position="77"/>
        <end position="106"/>
    </location>
</feature>
<dbReference type="Proteomes" id="UP000593567">
    <property type="component" value="Unassembled WGS sequence"/>
</dbReference>
<organism evidence="2 3">
    <name type="scientific">Bugula neritina</name>
    <name type="common">Brown bryozoan</name>
    <name type="synonym">Sertularia neritina</name>
    <dbReference type="NCBI Taxonomy" id="10212"/>
    <lineage>
        <taxon>Eukaryota</taxon>
        <taxon>Metazoa</taxon>
        <taxon>Spiralia</taxon>
        <taxon>Lophotrochozoa</taxon>
        <taxon>Bryozoa</taxon>
        <taxon>Gymnolaemata</taxon>
        <taxon>Cheilostomatida</taxon>
        <taxon>Flustrina</taxon>
        <taxon>Buguloidea</taxon>
        <taxon>Bugulidae</taxon>
        <taxon>Bugula</taxon>
    </lineage>
</organism>
<sequence>MNVVIDRGVLDTSLERLFPAVRKANSGGANRQERIFCRDPKRLMSGILQDSLEVKASIPEGAEEFWTKLLGRESPVDVPEYNDRQARRPYGPHLGRGGSQIPLSEK</sequence>
<evidence type="ECO:0000256" key="1">
    <source>
        <dbReference type="SAM" id="MobiDB-lite"/>
    </source>
</evidence>
<comment type="caution">
    <text evidence="2">The sequence shown here is derived from an EMBL/GenBank/DDBJ whole genome shotgun (WGS) entry which is preliminary data.</text>
</comment>
<proteinExistence type="predicted"/>
<evidence type="ECO:0000313" key="2">
    <source>
        <dbReference type="EMBL" id="KAF6035245.1"/>
    </source>
</evidence>
<dbReference type="EMBL" id="VXIV02000909">
    <property type="protein sequence ID" value="KAF6035245.1"/>
    <property type="molecule type" value="Genomic_DNA"/>
</dbReference>
<dbReference type="AlphaFoldDB" id="A0A7J7KAN4"/>
<protein>
    <submittedName>
        <fullName evidence="2">Uncharacterized protein</fullName>
    </submittedName>
</protein>
<gene>
    <name evidence="2" type="ORF">EB796_006449</name>
</gene>
<accession>A0A7J7KAN4</accession>
<feature type="compositionally biased region" description="Basic and acidic residues" evidence="1">
    <location>
        <begin position="77"/>
        <end position="86"/>
    </location>
</feature>